<sequence>MEFLTKNSLNLNSGREIIAKNFANWSSGNKIIDNLIQEKQLKYDKYDVVFEWIPYIKLIDIREIGNNGLATAIWKEGLLHYCRHEWIRIPYEKVALRFLYDSQNISDEFINEVKSYDSLLFEGILDSNYGLSQNPETKDYILIFSQEYFKLCCGKCGKKYENRQNRRNEWCKTCQINHLKNNFTNWTSGNEKIDDFIQKMQLKINKFNDAIFEWIPYNDKKEWIRESPHERVCLRYLHNSQYEIESSLLNYISSNYDYSNDDYQNYGISQNSDTKDYILVFETKYIKIYCKKCGNKYEREWDKWCKTCHINYLRNNFINRTSGNDKINDLIQKMRLEINKPHDPVFEWIPYNEFINVKEIGDNCLTTVVCKEGPFYYNTSEEKWIRISRGIVCLRYLRNLQDITDEVINKV</sequence>
<protein>
    <submittedName>
        <fullName evidence="1">Uncharacterized protein</fullName>
    </submittedName>
</protein>
<keyword evidence="2" id="KW-1185">Reference proteome</keyword>
<accession>A0A015KAK1</accession>
<proteinExistence type="predicted"/>
<evidence type="ECO:0000313" key="2">
    <source>
        <dbReference type="Proteomes" id="UP000022910"/>
    </source>
</evidence>
<dbReference type="EMBL" id="JEMT01023160">
    <property type="protein sequence ID" value="EXX64479.1"/>
    <property type="molecule type" value="Genomic_DNA"/>
</dbReference>
<dbReference type="Proteomes" id="UP000022910">
    <property type="component" value="Unassembled WGS sequence"/>
</dbReference>
<reference evidence="1 2" key="1">
    <citation type="submission" date="2014-02" db="EMBL/GenBank/DDBJ databases">
        <title>Single nucleus genome sequencing reveals high similarity among nuclei of an endomycorrhizal fungus.</title>
        <authorList>
            <person name="Lin K."/>
            <person name="Geurts R."/>
            <person name="Zhang Z."/>
            <person name="Limpens E."/>
            <person name="Saunders D.G."/>
            <person name="Mu D."/>
            <person name="Pang E."/>
            <person name="Cao H."/>
            <person name="Cha H."/>
            <person name="Lin T."/>
            <person name="Zhou Q."/>
            <person name="Shang Y."/>
            <person name="Li Y."/>
            <person name="Ivanov S."/>
            <person name="Sharma T."/>
            <person name="Velzen R.V."/>
            <person name="Ruijter N.D."/>
            <person name="Aanen D.K."/>
            <person name="Win J."/>
            <person name="Kamoun S."/>
            <person name="Bisseling T."/>
            <person name="Huang S."/>
        </authorList>
    </citation>
    <scope>NUCLEOTIDE SEQUENCE [LARGE SCALE GENOMIC DNA]</scope>
    <source>
        <strain evidence="2">DAOM197198w</strain>
    </source>
</reference>
<dbReference type="HOGENOM" id="CLU_000288_7_8_1"/>
<gene>
    <name evidence="1" type="ORF">RirG_142340</name>
</gene>
<organism evidence="1 2">
    <name type="scientific">Rhizophagus irregularis (strain DAOM 197198w)</name>
    <name type="common">Glomus intraradices</name>
    <dbReference type="NCBI Taxonomy" id="1432141"/>
    <lineage>
        <taxon>Eukaryota</taxon>
        <taxon>Fungi</taxon>
        <taxon>Fungi incertae sedis</taxon>
        <taxon>Mucoromycota</taxon>
        <taxon>Glomeromycotina</taxon>
        <taxon>Glomeromycetes</taxon>
        <taxon>Glomerales</taxon>
        <taxon>Glomeraceae</taxon>
        <taxon>Rhizophagus</taxon>
    </lineage>
</organism>
<name>A0A015KAK1_RHIIW</name>
<comment type="caution">
    <text evidence="1">The sequence shown here is derived from an EMBL/GenBank/DDBJ whole genome shotgun (WGS) entry which is preliminary data.</text>
</comment>
<evidence type="ECO:0000313" key="1">
    <source>
        <dbReference type="EMBL" id="EXX64479.1"/>
    </source>
</evidence>
<dbReference type="AlphaFoldDB" id="A0A015KAK1"/>